<evidence type="ECO:0000313" key="4">
    <source>
        <dbReference type="Proteomes" id="UP000887566"/>
    </source>
</evidence>
<accession>A0A914XLF0</accession>
<dbReference type="GO" id="GO:0035861">
    <property type="term" value="C:site of double-strand break"/>
    <property type="evidence" value="ECO:0007669"/>
    <property type="project" value="TreeGrafter"/>
</dbReference>
<dbReference type="GO" id="GO:0033314">
    <property type="term" value="P:mitotic DNA replication checkpoint signaling"/>
    <property type="evidence" value="ECO:0007669"/>
    <property type="project" value="TreeGrafter"/>
</dbReference>
<dbReference type="GO" id="GO:0006289">
    <property type="term" value="P:nucleotide-excision repair"/>
    <property type="evidence" value="ECO:0007669"/>
    <property type="project" value="TreeGrafter"/>
</dbReference>
<sequence>MLKWAVLQVAINLPPVKTLTKVIMGMKNIGGKHVKLSANNDGEMTAQVETDAASIVSVFTQLSNVTMVDDGDAETSQDVERKAMHSVWVDIRSLLLFLLNQQLTSSRLVLQIVANRMALFVIDQEDEGLLLQYSIPGVSL</sequence>
<name>A0A914XLF0_9BILA</name>
<evidence type="ECO:0000256" key="1">
    <source>
        <dbReference type="ARBA" id="ARBA00004123"/>
    </source>
</evidence>
<dbReference type="GO" id="GO:0000724">
    <property type="term" value="P:double-strand break repair via homologous recombination"/>
    <property type="evidence" value="ECO:0007669"/>
    <property type="project" value="TreeGrafter"/>
</dbReference>
<keyword evidence="4" id="KW-1185">Reference proteome</keyword>
<dbReference type="PANTHER" id="PTHR12900">
    <property type="entry name" value="MITOTIC AND DNA DAMAGE CHECKPOINT PROTEIN HUS1"/>
    <property type="match status" value="1"/>
</dbReference>
<comment type="subcellular location">
    <subcellularLocation>
        <location evidence="1">Nucleus</location>
    </subcellularLocation>
</comment>
<dbReference type="GO" id="GO:0000723">
    <property type="term" value="P:telomere maintenance"/>
    <property type="evidence" value="ECO:0007669"/>
    <property type="project" value="TreeGrafter"/>
</dbReference>
<dbReference type="PIRSF" id="PIRSF011312">
    <property type="entry name" value="Cell_cycle_HUS1"/>
    <property type="match status" value="1"/>
</dbReference>
<dbReference type="AlphaFoldDB" id="A0A914XLF0"/>
<dbReference type="InterPro" id="IPR016580">
    <property type="entry name" value="HUS1"/>
</dbReference>
<dbReference type="InterPro" id="IPR007150">
    <property type="entry name" value="HUS1/Mec3"/>
</dbReference>
<dbReference type="WBParaSite" id="PSAMB.scaffold885size39347.g9459.t1">
    <property type="protein sequence ID" value="PSAMB.scaffold885size39347.g9459.t1"/>
    <property type="gene ID" value="PSAMB.scaffold885size39347.g9459"/>
</dbReference>
<keyword evidence="3" id="KW-0539">Nucleus</keyword>
<protein>
    <submittedName>
        <fullName evidence="5">Checkpoint protein</fullName>
    </submittedName>
</protein>
<evidence type="ECO:0000313" key="5">
    <source>
        <dbReference type="WBParaSite" id="PSAMB.scaffold885size39347.g9459.t1"/>
    </source>
</evidence>
<dbReference type="GO" id="GO:0005730">
    <property type="term" value="C:nucleolus"/>
    <property type="evidence" value="ECO:0007669"/>
    <property type="project" value="InterPro"/>
</dbReference>
<organism evidence="4 5">
    <name type="scientific">Plectus sambesii</name>
    <dbReference type="NCBI Taxonomy" id="2011161"/>
    <lineage>
        <taxon>Eukaryota</taxon>
        <taxon>Metazoa</taxon>
        <taxon>Ecdysozoa</taxon>
        <taxon>Nematoda</taxon>
        <taxon>Chromadorea</taxon>
        <taxon>Plectida</taxon>
        <taxon>Plectina</taxon>
        <taxon>Plectoidea</taxon>
        <taxon>Plectidae</taxon>
        <taxon>Plectus</taxon>
    </lineage>
</organism>
<dbReference type="GO" id="GO:0030896">
    <property type="term" value="C:checkpoint clamp complex"/>
    <property type="evidence" value="ECO:0007669"/>
    <property type="project" value="InterPro"/>
</dbReference>
<proteinExistence type="inferred from homology"/>
<evidence type="ECO:0000256" key="3">
    <source>
        <dbReference type="ARBA" id="ARBA00023242"/>
    </source>
</evidence>
<reference evidence="5" key="1">
    <citation type="submission" date="2022-11" db="UniProtKB">
        <authorList>
            <consortium name="WormBaseParasite"/>
        </authorList>
    </citation>
    <scope>IDENTIFICATION</scope>
</reference>
<dbReference type="Proteomes" id="UP000887566">
    <property type="component" value="Unplaced"/>
</dbReference>
<dbReference type="Pfam" id="PF04005">
    <property type="entry name" value="Hus1"/>
    <property type="match status" value="1"/>
</dbReference>
<dbReference type="PANTHER" id="PTHR12900:SF0">
    <property type="entry name" value="CHECKPOINT PROTEIN"/>
    <property type="match status" value="1"/>
</dbReference>
<dbReference type="GO" id="GO:0031573">
    <property type="term" value="P:mitotic intra-S DNA damage checkpoint signaling"/>
    <property type="evidence" value="ECO:0007669"/>
    <property type="project" value="TreeGrafter"/>
</dbReference>
<dbReference type="GO" id="GO:0044778">
    <property type="term" value="P:meiotic DNA integrity checkpoint signaling"/>
    <property type="evidence" value="ECO:0007669"/>
    <property type="project" value="TreeGrafter"/>
</dbReference>
<comment type="similarity">
    <text evidence="2">Belongs to the HUS1 family.</text>
</comment>
<dbReference type="Gene3D" id="3.70.10.10">
    <property type="match status" value="1"/>
</dbReference>
<evidence type="ECO:0000256" key="2">
    <source>
        <dbReference type="ARBA" id="ARBA00005563"/>
    </source>
</evidence>